<proteinExistence type="predicted"/>
<protein>
    <submittedName>
        <fullName evidence="2">Protein argonaute-2</fullName>
    </submittedName>
</protein>
<gene>
    <name evidence="2" type="primary">AGO2</name>
    <name evidence="2" type="ORF">CEXT_681751</name>
</gene>
<organism evidence="2 3">
    <name type="scientific">Caerostris extrusa</name>
    <name type="common">Bark spider</name>
    <name type="synonym">Caerostris bankana</name>
    <dbReference type="NCBI Taxonomy" id="172846"/>
    <lineage>
        <taxon>Eukaryota</taxon>
        <taxon>Metazoa</taxon>
        <taxon>Ecdysozoa</taxon>
        <taxon>Arthropoda</taxon>
        <taxon>Chelicerata</taxon>
        <taxon>Arachnida</taxon>
        <taxon>Araneae</taxon>
        <taxon>Araneomorphae</taxon>
        <taxon>Entelegynae</taxon>
        <taxon>Araneoidea</taxon>
        <taxon>Araneidae</taxon>
        <taxon>Caerostris</taxon>
    </lineage>
</organism>
<dbReference type="Pfam" id="PF16486">
    <property type="entry name" value="ArgoN"/>
    <property type="match status" value="1"/>
</dbReference>
<sequence>MYTRDDIPIGQDKMEFEVTLPGEGKDRVFRVAIKWLAKVSLYALEEALEGRTRTIPLDVIQALDVVMRHLPSMTFTPVGRSFFSSPDTSYNHPLGGRGSMVWFSSKCEA</sequence>
<dbReference type="EMBL" id="BPLR01020760">
    <property type="protein sequence ID" value="GIX82236.1"/>
    <property type="molecule type" value="Genomic_DNA"/>
</dbReference>
<name>A0AAV4NE53_CAEEX</name>
<reference evidence="2 3" key="1">
    <citation type="submission" date="2021-06" db="EMBL/GenBank/DDBJ databases">
        <title>Caerostris extrusa draft genome.</title>
        <authorList>
            <person name="Kono N."/>
            <person name="Arakawa K."/>
        </authorList>
    </citation>
    <scope>NUCLEOTIDE SEQUENCE [LARGE SCALE GENOMIC DNA]</scope>
</reference>
<dbReference type="InterPro" id="IPR036085">
    <property type="entry name" value="PAZ_dom_sf"/>
</dbReference>
<dbReference type="InterPro" id="IPR032474">
    <property type="entry name" value="Argonaute_N"/>
</dbReference>
<keyword evidence="3" id="KW-1185">Reference proteome</keyword>
<comment type="caution">
    <text evidence="2">The sequence shown here is derived from an EMBL/GenBank/DDBJ whole genome shotgun (WGS) entry which is preliminary data.</text>
</comment>
<evidence type="ECO:0000313" key="2">
    <source>
        <dbReference type="EMBL" id="GIX82236.1"/>
    </source>
</evidence>
<dbReference type="PANTHER" id="PTHR22891">
    <property type="entry name" value="EUKARYOTIC TRANSLATION INITIATION FACTOR 2C"/>
    <property type="match status" value="1"/>
</dbReference>
<dbReference type="Proteomes" id="UP001054945">
    <property type="component" value="Unassembled WGS sequence"/>
</dbReference>
<feature type="domain" description="Protein argonaute N-terminal" evidence="1">
    <location>
        <begin position="1"/>
        <end position="67"/>
    </location>
</feature>
<dbReference type="AlphaFoldDB" id="A0AAV4NE53"/>
<dbReference type="SUPFAM" id="SSF101690">
    <property type="entry name" value="PAZ domain"/>
    <property type="match status" value="1"/>
</dbReference>
<evidence type="ECO:0000313" key="3">
    <source>
        <dbReference type="Proteomes" id="UP001054945"/>
    </source>
</evidence>
<evidence type="ECO:0000259" key="1">
    <source>
        <dbReference type="Pfam" id="PF16486"/>
    </source>
</evidence>
<accession>A0AAV4NE53</accession>